<evidence type="ECO:0000313" key="2">
    <source>
        <dbReference type="EMBL" id="SKA82117.1"/>
    </source>
</evidence>
<proteinExistence type="predicted"/>
<reference evidence="2 3" key="1">
    <citation type="submission" date="2017-02" db="EMBL/GenBank/DDBJ databases">
        <authorList>
            <person name="Peterson S.W."/>
        </authorList>
    </citation>
    <scope>NUCLEOTIDE SEQUENCE [LARGE SCALE GENOMIC DNA]</scope>
    <source>
        <strain evidence="2 3">DSM 16080</strain>
    </source>
</reference>
<protein>
    <submittedName>
        <fullName evidence="2">TPR repeat-containing protein</fullName>
    </submittedName>
</protein>
<feature type="repeat" description="TPR" evidence="1">
    <location>
        <begin position="40"/>
        <end position="73"/>
    </location>
</feature>
<dbReference type="Gene3D" id="1.25.40.10">
    <property type="entry name" value="Tetratricopeptide repeat domain"/>
    <property type="match status" value="1"/>
</dbReference>
<organism evidence="2 3">
    <name type="scientific">Paucidesulfovibrio gracilis DSM 16080</name>
    <dbReference type="NCBI Taxonomy" id="1121449"/>
    <lineage>
        <taxon>Bacteria</taxon>
        <taxon>Pseudomonadati</taxon>
        <taxon>Thermodesulfobacteriota</taxon>
        <taxon>Desulfovibrionia</taxon>
        <taxon>Desulfovibrionales</taxon>
        <taxon>Desulfovibrionaceae</taxon>
        <taxon>Paucidesulfovibrio</taxon>
    </lineage>
</organism>
<dbReference type="STRING" id="1121449.SAMN02745704_01508"/>
<name>A0A1T4WY77_9BACT</name>
<dbReference type="EMBL" id="FUYC01000005">
    <property type="protein sequence ID" value="SKA82117.1"/>
    <property type="molecule type" value="Genomic_DNA"/>
</dbReference>
<keyword evidence="3" id="KW-1185">Reference proteome</keyword>
<sequence length="184" mass="20175">MSLVLATPPRPFTHRAGLLLLVLLLAGMTGAGASPAQELPGVLVQQGERYLAMGKYKAALARYAKVLQCCPDTAEAAEAHNDSGVALSRLGREAEAETHYLAALEINRYPLALYNLARLYGRRSHDEQYSTAQRTVARKRAQGLYAEFARWLESDAPKPPSVDYQREALLEDVRRALSAPVDTP</sequence>
<gene>
    <name evidence="2" type="ORF">SAMN02745704_01508</name>
</gene>
<dbReference type="Pfam" id="PF13424">
    <property type="entry name" value="TPR_12"/>
    <property type="match status" value="1"/>
</dbReference>
<evidence type="ECO:0000313" key="3">
    <source>
        <dbReference type="Proteomes" id="UP000190027"/>
    </source>
</evidence>
<dbReference type="Proteomes" id="UP000190027">
    <property type="component" value="Unassembled WGS sequence"/>
</dbReference>
<dbReference type="SUPFAM" id="SSF48452">
    <property type="entry name" value="TPR-like"/>
    <property type="match status" value="1"/>
</dbReference>
<dbReference type="AlphaFoldDB" id="A0A1T4WY77"/>
<accession>A0A1T4WY77</accession>
<dbReference type="InterPro" id="IPR011990">
    <property type="entry name" value="TPR-like_helical_dom_sf"/>
</dbReference>
<evidence type="ECO:0000256" key="1">
    <source>
        <dbReference type="PROSITE-ProRule" id="PRU00339"/>
    </source>
</evidence>
<dbReference type="SMART" id="SM00028">
    <property type="entry name" value="TPR"/>
    <property type="match status" value="2"/>
</dbReference>
<dbReference type="PROSITE" id="PS50005">
    <property type="entry name" value="TPR"/>
    <property type="match status" value="1"/>
</dbReference>
<keyword evidence="1" id="KW-0802">TPR repeat</keyword>
<dbReference type="InterPro" id="IPR019734">
    <property type="entry name" value="TPR_rpt"/>
</dbReference>